<evidence type="ECO:0000256" key="2">
    <source>
        <dbReference type="PROSITE-ProRule" id="PRU00335"/>
    </source>
</evidence>
<dbReference type="Gene3D" id="1.10.357.10">
    <property type="entry name" value="Tetracycline Repressor, domain 2"/>
    <property type="match status" value="1"/>
</dbReference>
<evidence type="ECO:0000259" key="3">
    <source>
        <dbReference type="PROSITE" id="PS50977"/>
    </source>
</evidence>
<dbReference type="Proteomes" id="UP000199322">
    <property type="component" value="Unassembled WGS sequence"/>
</dbReference>
<name>A0A1G6MTZ2_9BACT</name>
<dbReference type="Pfam" id="PF00440">
    <property type="entry name" value="TetR_N"/>
    <property type="match status" value="1"/>
</dbReference>
<organism evidence="4 5">
    <name type="scientific">Geotoga petraea</name>
    <dbReference type="NCBI Taxonomy" id="28234"/>
    <lineage>
        <taxon>Bacteria</taxon>
        <taxon>Thermotogati</taxon>
        <taxon>Thermotogota</taxon>
        <taxon>Thermotogae</taxon>
        <taxon>Petrotogales</taxon>
        <taxon>Petrotogaceae</taxon>
        <taxon>Geotoga</taxon>
    </lineage>
</organism>
<dbReference type="PROSITE" id="PS50977">
    <property type="entry name" value="HTH_TETR_2"/>
    <property type="match status" value="1"/>
</dbReference>
<evidence type="ECO:0000256" key="1">
    <source>
        <dbReference type="ARBA" id="ARBA00023125"/>
    </source>
</evidence>
<dbReference type="EMBL" id="FMYV01000005">
    <property type="protein sequence ID" value="SDC58999.1"/>
    <property type="molecule type" value="Genomic_DNA"/>
</dbReference>
<dbReference type="PRINTS" id="PR00455">
    <property type="entry name" value="HTHTETR"/>
</dbReference>
<dbReference type="PANTHER" id="PTHR43479:SF11">
    <property type="entry name" value="ACREF_ENVCD OPERON REPRESSOR-RELATED"/>
    <property type="match status" value="1"/>
</dbReference>
<feature type="domain" description="HTH tetR-type" evidence="3">
    <location>
        <begin position="7"/>
        <end position="67"/>
    </location>
</feature>
<dbReference type="GO" id="GO:0003677">
    <property type="term" value="F:DNA binding"/>
    <property type="evidence" value="ECO:0007669"/>
    <property type="project" value="UniProtKB-UniRule"/>
</dbReference>
<dbReference type="InterPro" id="IPR009057">
    <property type="entry name" value="Homeodomain-like_sf"/>
</dbReference>
<sequence>MDISKAKSKKEIIADKTIEIILNKGLSKLTMDEVAKSCDYSKGTLYNYYSNKDNLIVSAFIRLINKFTYRIDDIEVDENQAIEKKAEFYSEIYSKIFTSLTKEEILRTFEIILGSVNNKKNFSSLKSTFTKYFTVVLDKFEDLFDSKNKALMIQSMLVGLQLYKVFGVDFDKETLTKELKDIILKLCE</sequence>
<dbReference type="SUPFAM" id="SSF46689">
    <property type="entry name" value="Homeodomain-like"/>
    <property type="match status" value="1"/>
</dbReference>
<protein>
    <submittedName>
        <fullName evidence="4">Regulatory protein, tetR family</fullName>
    </submittedName>
</protein>
<dbReference type="PANTHER" id="PTHR43479">
    <property type="entry name" value="ACREF/ENVCD OPERON REPRESSOR-RELATED"/>
    <property type="match status" value="1"/>
</dbReference>
<keyword evidence="1 2" id="KW-0238">DNA-binding</keyword>
<feature type="DNA-binding region" description="H-T-H motif" evidence="2">
    <location>
        <begin position="30"/>
        <end position="49"/>
    </location>
</feature>
<accession>A0A1G6MTZ2</accession>
<proteinExistence type="predicted"/>
<keyword evidence="5" id="KW-1185">Reference proteome</keyword>
<dbReference type="AlphaFoldDB" id="A0A1G6MTZ2"/>
<evidence type="ECO:0000313" key="4">
    <source>
        <dbReference type="EMBL" id="SDC58999.1"/>
    </source>
</evidence>
<dbReference type="InterPro" id="IPR001647">
    <property type="entry name" value="HTH_TetR"/>
</dbReference>
<gene>
    <name evidence="4" type="ORF">SAMN04488588_1383</name>
</gene>
<dbReference type="STRING" id="28234.SAMN04488588_1383"/>
<dbReference type="RefSeq" id="WP_091404026.1">
    <property type="nucleotide sequence ID" value="NZ_FMYV01000005.1"/>
</dbReference>
<evidence type="ECO:0000313" key="5">
    <source>
        <dbReference type="Proteomes" id="UP000199322"/>
    </source>
</evidence>
<reference evidence="4 5" key="1">
    <citation type="submission" date="2016-10" db="EMBL/GenBank/DDBJ databases">
        <authorList>
            <person name="de Groot N.N."/>
        </authorList>
    </citation>
    <scope>NUCLEOTIDE SEQUENCE [LARGE SCALE GENOMIC DNA]</scope>
    <source>
        <strain evidence="4 5">WG14</strain>
    </source>
</reference>
<dbReference type="InterPro" id="IPR050624">
    <property type="entry name" value="HTH-type_Tx_Regulator"/>
</dbReference>